<dbReference type="EMBL" id="BSTX01000002">
    <property type="protein sequence ID" value="GLZ79024.1"/>
    <property type="molecule type" value="Genomic_DNA"/>
</dbReference>
<dbReference type="RefSeq" id="WP_285664151.1">
    <property type="nucleotide sequence ID" value="NZ_BSTX01000002.1"/>
</dbReference>
<evidence type="ECO:0000256" key="5">
    <source>
        <dbReference type="ARBA" id="ARBA00023136"/>
    </source>
</evidence>
<dbReference type="PANTHER" id="PTHR42718">
    <property type="entry name" value="MAJOR FACILITATOR SUPERFAMILY MULTIDRUG TRANSPORTER MFSC"/>
    <property type="match status" value="1"/>
</dbReference>
<dbReference type="Gene3D" id="1.20.1250.20">
    <property type="entry name" value="MFS general substrate transporter like domains"/>
    <property type="match status" value="1"/>
</dbReference>
<feature type="transmembrane region" description="Helical" evidence="6">
    <location>
        <begin position="150"/>
        <end position="170"/>
    </location>
</feature>
<sequence>MSAIAPTAAPPVTGHPRRGLILALMSSCTVLTIALVAAINVALPSLASDVLRPSSSQLLWIVDSYVIVFACLLIPAGAFGDRFGRKGALMGGLALFAAGCLVAALAESVPLLLAGRALSGAGAALIMPATLSITVHAFPPEKRAQAIGGWTAATGVAGVVGNIGGGALLEDASWRALFWSAGPLALALLLVVALAAPKTARHRASLDLPGSALLVVAFLGLLYGIIEGPELGWASAWVLGGFALAAAVFTVYTLYALRAANPVLDPRLFAGRALRAGAFGVTATFLGMFGLFFMNAQYLQFAKGYTPLVTGLAIGPLAVIMMVMTRRAAELAARLGRVPVVTGGLLLIAAGLGLMSTADAGTHYWVYAAEMSVVALGMGLSLPLLSTVIMTAVPHERAGLGSGLNSATREVGSALGVAVVGTVLTAGFSGALPEGVPSDSVAHALAVAGPARHDAVVDAFTGAMSAGFRVTAIVLAVSAVLVAMWLRPSRG</sequence>
<feature type="transmembrane region" description="Helical" evidence="6">
    <location>
        <begin position="335"/>
        <end position="358"/>
    </location>
</feature>
<dbReference type="PANTHER" id="PTHR42718:SF9">
    <property type="entry name" value="MAJOR FACILITATOR SUPERFAMILY MULTIDRUG TRANSPORTER MFSC"/>
    <property type="match status" value="1"/>
</dbReference>
<accession>A0A9W6W9V2</accession>
<reference evidence="8" key="1">
    <citation type="submission" date="2023-03" db="EMBL/GenBank/DDBJ databases">
        <title>Actinorhabdospora filicis NBRC 111898.</title>
        <authorList>
            <person name="Ichikawa N."/>
            <person name="Sato H."/>
            <person name="Tonouchi N."/>
        </authorList>
    </citation>
    <scope>NUCLEOTIDE SEQUENCE</scope>
    <source>
        <strain evidence="8">NBRC 111898</strain>
    </source>
</reference>
<comment type="caution">
    <text evidence="8">The sequence shown here is derived from an EMBL/GenBank/DDBJ whole genome shotgun (WGS) entry which is preliminary data.</text>
</comment>
<feature type="transmembrane region" description="Helical" evidence="6">
    <location>
        <begin position="118"/>
        <end position="138"/>
    </location>
</feature>
<keyword evidence="3 6" id="KW-0812">Transmembrane</keyword>
<dbReference type="InterPro" id="IPR020846">
    <property type="entry name" value="MFS_dom"/>
</dbReference>
<feature type="transmembrane region" description="Helical" evidence="6">
    <location>
        <begin position="364"/>
        <end position="390"/>
    </location>
</feature>
<feature type="transmembrane region" description="Helical" evidence="6">
    <location>
        <begin position="58"/>
        <end position="80"/>
    </location>
</feature>
<feature type="transmembrane region" description="Helical" evidence="6">
    <location>
        <begin position="304"/>
        <end position="323"/>
    </location>
</feature>
<evidence type="ECO:0000256" key="2">
    <source>
        <dbReference type="ARBA" id="ARBA00022448"/>
    </source>
</evidence>
<name>A0A9W6W9V2_9ACTN</name>
<feature type="transmembrane region" description="Helical" evidence="6">
    <location>
        <begin position="20"/>
        <end position="43"/>
    </location>
</feature>
<keyword evidence="4 6" id="KW-1133">Transmembrane helix</keyword>
<gene>
    <name evidence="8" type="ORF">Afil01_38310</name>
</gene>
<feature type="transmembrane region" description="Helical" evidence="6">
    <location>
        <begin position="208"/>
        <end position="226"/>
    </location>
</feature>
<evidence type="ECO:0000313" key="8">
    <source>
        <dbReference type="EMBL" id="GLZ79024.1"/>
    </source>
</evidence>
<dbReference type="Proteomes" id="UP001165079">
    <property type="component" value="Unassembled WGS sequence"/>
</dbReference>
<organism evidence="8 9">
    <name type="scientific">Actinorhabdospora filicis</name>
    <dbReference type="NCBI Taxonomy" id="1785913"/>
    <lineage>
        <taxon>Bacteria</taxon>
        <taxon>Bacillati</taxon>
        <taxon>Actinomycetota</taxon>
        <taxon>Actinomycetes</taxon>
        <taxon>Micromonosporales</taxon>
        <taxon>Micromonosporaceae</taxon>
        <taxon>Actinorhabdospora</taxon>
    </lineage>
</organism>
<evidence type="ECO:0000313" key="9">
    <source>
        <dbReference type="Proteomes" id="UP001165079"/>
    </source>
</evidence>
<feature type="transmembrane region" description="Helical" evidence="6">
    <location>
        <begin position="276"/>
        <end position="298"/>
    </location>
</feature>
<evidence type="ECO:0000259" key="7">
    <source>
        <dbReference type="PROSITE" id="PS50850"/>
    </source>
</evidence>
<dbReference type="GO" id="GO:0022857">
    <property type="term" value="F:transmembrane transporter activity"/>
    <property type="evidence" value="ECO:0007669"/>
    <property type="project" value="InterPro"/>
</dbReference>
<feature type="transmembrane region" description="Helical" evidence="6">
    <location>
        <begin position="232"/>
        <end position="255"/>
    </location>
</feature>
<feature type="transmembrane region" description="Helical" evidence="6">
    <location>
        <begin position="176"/>
        <end position="196"/>
    </location>
</feature>
<keyword evidence="2" id="KW-0813">Transport</keyword>
<dbReference type="PROSITE" id="PS50850">
    <property type="entry name" value="MFS"/>
    <property type="match status" value="1"/>
</dbReference>
<dbReference type="SUPFAM" id="SSF103473">
    <property type="entry name" value="MFS general substrate transporter"/>
    <property type="match status" value="1"/>
</dbReference>
<evidence type="ECO:0000256" key="1">
    <source>
        <dbReference type="ARBA" id="ARBA00004651"/>
    </source>
</evidence>
<keyword evidence="9" id="KW-1185">Reference proteome</keyword>
<dbReference type="Pfam" id="PF07690">
    <property type="entry name" value="MFS_1"/>
    <property type="match status" value="1"/>
</dbReference>
<feature type="domain" description="Major facilitator superfamily (MFS) profile" evidence="7">
    <location>
        <begin position="21"/>
        <end position="490"/>
    </location>
</feature>
<feature type="transmembrane region" description="Helical" evidence="6">
    <location>
        <begin position="411"/>
        <end position="432"/>
    </location>
</feature>
<proteinExistence type="predicted"/>
<dbReference type="InterPro" id="IPR036259">
    <property type="entry name" value="MFS_trans_sf"/>
</dbReference>
<feature type="transmembrane region" description="Helical" evidence="6">
    <location>
        <begin position="87"/>
        <end position="106"/>
    </location>
</feature>
<dbReference type="CDD" id="cd17321">
    <property type="entry name" value="MFS_MMR_MDR_like"/>
    <property type="match status" value="1"/>
</dbReference>
<protein>
    <submittedName>
        <fullName evidence="8">MFS transporter</fullName>
    </submittedName>
</protein>
<evidence type="ECO:0000256" key="3">
    <source>
        <dbReference type="ARBA" id="ARBA00022692"/>
    </source>
</evidence>
<evidence type="ECO:0000256" key="4">
    <source>
        <dbReference type="ARBA" id="ARBA00022989"/>
    </source>
</evidence>
<comment type="subcellular location">
    <subcellularLocation>
        <location evidence="1">Cell membrane</location>
        <topology evidence="1">Multi-pass membrane protein</topology>
    </subcellularLocation>
</comment>
<feature type="transmembrane region" description="Helical" evidence="6">
    <location>
        <begin position="466"/>
        <end position="486"/>
    </location>
</feature>
<keyword evidence="5 6" id="KW-0472">Membrane</keyword>
<evidence type="ECO:0000256" key="6">
    <source>
        <dbReference type="SAM" id="Phobius"/>
    </source>
</evidence>
<dbReference type="AlphaFoldDB" id="A0A9W6W9V2"/>
<dbReference type="InterPro" id="IPR011701">
    <property type="entry name" value="MFS"/>
</dbReference>
<dbReference type="Gene3D" id="1.20.1720.10">
    <property type="entry name" value="Multidrug resistance protein D"/>
    <property type="match status" value="1"/>
</dbReference>
<dbReference type="GO" id="GO:0005886">
    <property type="term" value="C:plasma membrane"/>
    <property type="evidence" value="ECO:0007669"/>
    <property type="project" value="UniProtKB-SubCell"/>
</dbReference>